<keyword evidence="4" id="KW-1185">Reference proteome</keyword>
<dbReference type="SUPFAM" id="SSF47413">
    <property type="entry name" value="lambda repressor-like DNA-binding domains"/>
    <property type="match status" value="1"/>
</dbReference>
<reference evidence="3 4" key="1">
    <citation type="submission" date="2017-05" db="EMBL/GenBank/DDBJ databases">
        <title>The Genome Sequence of Enterococcus sp. 8G7_MSG3316.</title>
        <authorList>
            <consortium name="The Broad Institute Genomics Platform"/>
            <consortium name="The Broad Institute Genomic Center for Infectious Diseases"/>
            <person name="Earl A."/>
            <person name="Manson A."/>
            <person name="Schwartman J."/>
            <person name="Gilmore M."/>
            <person name="Abouelleil A."/>
            <person name="Cao P."/>
            <person name="Chapman S."/>
            <person name="Cusick C."/>
            <person name="Shea T."/>
            <person name="Young S."/>
            <person name="Neafsey D."/>
            <person name="Nusbaum C."/>
            <person name="Birren B."/>
        </authorList>
    </citation>
    <scope>NUCLEOTIDE SEQUENCE [LARGE SCALE GENOMIC DNA]</scope>
    <source>
        <strain evidence="3 4">8G7_MSG3316</strain>
    </source>
</reference>
<keyword evidence="1" id="KW-0238">DNA-binding</keyword>
<dbReference type="InterPro" id="IPR001387">
    <property type="entry name" value="Cro/C1-type_HTH"/>
</dbReference>
<dbReference type="SMART" id="SM00530">
    <property type="entry name" value="HTH_XRE"/>
    <property type="match status" value="1"/>
</dbReference>
<name>A0A242A3T3_9ENTE</name>
<evidence type="ECO:0000259" key="2">
    <source>
        <dbReference type="PROSITE" id="PS50943"/>
    </source>
</evidence>
<accession>A0A242A3T3</accession>
<evidence type="ECO:0000313" key="3">
    <source>
        <dbReference type="EMBL" id="OTN75579.1"/>
    </source>
</evidence>
<proteinExistence type="predicted"/>
<comment type="caution">
    <text evidence="3">The sequence shown here is derived from an EMBL/GenBank/DDBJ whole genome shotgun (WGS) entry which is preliminary data.</text>
</comment>
<sequence length="91" mass="10438">MSKVKKFIDEESKRDSKFKEMVDLENERLDFALQMTELRKNAGLTQSELAKIIGKPQSTISRIETGEMNPSIELIFEISKGLGKKFVPNFE</sequence>
<dbReference type="Pfam" id="PF01381">
    <property type="entry name" value="HTH_3"/>
    <property type="match status" value="1"/>
</dbReference>
<dbReference type="Gene3D" id="1.10.260.40">
    <property type="entry name" value="lambda repressor-like DNA-binding domains"/>
    <property type="match status" value="1"/>
</dbReference>
<evidence type="ECO:0000256" key="1">
    <source>
        <dbReference type="ARBA" id="ARBA00023125"/>
    </source>
</evidence>
<dbReference type="PROSITE" id="PS50943">
    <property type="entry name" value="HTH_CROC1"/>
    <property type="match status" value="1"/>
</dbReference>
<dbReference type="GO" id="GO:0003677">
    <property type="term" value="F:DNA binding"/>
    <property type="evidence" value="ECO:0007669"/>
    <property type="project" value="UniProtKB-KW"/>
</dbReference>
<dbReference type="PANTHER" id="PTHR46558">
    <property type="entry name" value="TRACRIPTIONAL REGULATORY PROTEIN-RELATED-RELATED"/>
    <property type="match status" value="1"/>
</dbReference>
<protein>
    <recommendedName>
        <fullName evidence="2">HTH cro/C1-type domain-containing protein</fullName>
    </recommendedName>
</protein>
<evidence type="ECO:0000313" key="4">
    <source>
        <dbReference type="Proteomes" id="UP000195043"/>
    </source>
</evidence>
<organism evidence="3 4">
    <name type="scientific">Candidatus Enterococcus testudinis</name>
    <dbReference type="NCBI Taxonomy" id="1834191"/>
    <lineage>
        <taxon>Bacteria</taxon>
        <taxon>Bacillati</taxon>
        <taxon>Bacillota</taxon>
        <taxon>Bacilli</taxon>
        <taxon>Lactobacillales</taxon>
        <taxon>Enterococcaceae</taxon>
        <taxon>Enterococcus</taxon>
    </lineage>
</organism>
<dbReference type="AlphaFoldDB" id="A0A242A3T3"/>
<dbReference type="RefSeq" id="WP_256926128.1">
    <property type="nucleotide sequence ID" value="NZ_NGKU01000001.1"/>
</dbReference>
<dbReference type="InterPro" id="IPR010982">
    <property type="entry name" value="Lambda_DNA-bd_dom_sf"/>
</dbReference>
<dbReference type="Proteomes" id="UP000195043">
    <property type="component" value="Unassembled WGS sequence"/>
</dbReference>
<gene>
    <name evidence="3" type="ORF">A5886_000653</name>
</gene>
<dbReference type="CDD" id="cd00093">
    <property type="entry name" value="HTH_XRE"/>
    <property type="match status" value="1"/>
</dbReference>
<dbReference type="EMBL" id="NGKU01000001">
    <property type="protein sequence ID" value="OTN75579.1"/>
    <property type="molecule type" value="Genomic_DNA"/>
</dbReference>
<feature type="domain" description="HTH cro/C1-type" evidence="2">
    <location>
        <begin position="35"/>
        <end position="89"/>
    </location>
</feature>
<dbReference type="STRING" id="1834191.A5886_000653"/>
<dbReference type="PANTHER" id="PTHR46558:SF4">
    <property type="entry name" value="DNA-BIDING PHAGE PROTEIN"/>
    <property type="match status" value="1"/>
</dbReference>